<name>A0A845QNE2_9FIRM</name>
<comment type="caution">
    <text evidence="5">The sequence shown here is derived from an EMBL/GenBank/DDBJ whole genome shotgun (WGS) entry which is preliminary data.</text>
</comment>
<keyword evidence="5" id="KW-0032">Aminotransferase</keyword>
<dbReference type="InterPro" id="IPR000192">
    <property type="entry name" value="Aminotrans_V_dom"/>
</dbReference>
<dbReference type="AlphaFoldDB" id="A0A845QNE2"/>
<proteinExistence type="inferred from homology"/>
<protein>
    <submittedName>
        <fullName evidence="5">Aminotransferase class V-fold PLP-dependent enzyme</fullName>
    </submittedName>
</protein>
<evidence type="ECO:0000256" key="1">
    <source>
        <dbReference type="ARBA" id="ARBA00001933"/>
    </source>
</evidence>
<dbReference type="GO" id="GO:0031071">
    <property type="term" value="F:cysteine desulfurase activity"/>
    <property type="evidence" value="ECO:0007669"/>
    <property type="project" value="UniProtKB-EC"/>
</dbReference>
<comment type="similarity">
    <text evidence="2">Belongs to the class-V pyridoxal-phosphate-dependent aminotransferase family. NifS/IscS subfamily.</text>
</comment>
<evidence type="ECO:0000313" key="5">
    <source>
        <dbReference type="EMBL" id="NBH62243.1"/>
    </source>
</evidence>
<gene>
    <name evidence="5" type="ORF">D0435_11330</name>
</gene>
<evidence type="ECO:0000313" key="6">
    <source>
        <dbReference type="Proteomes" id="UP000446866"/>
    </source>
</evidence>
<dbReference type="RefSeq" id="WP_160202532.1">
    <property type="nucleotide sequence ID" value="NZ_QXWK01000021.1"/>
</dbReference>
<dbReference type="Gene3D" id="3.90.1150.10">
    <property type="entry name" value="Aspartate Aminotransferase, domain 1"/>
    <property type="match status" value="1"/>
</dbReference>
<dbReference type="Gene3D" id="3.40.640.10">
    <property type="entry name" value="Type I PLP-dependent aspartate aminotransferase-like (Major domain)"/>
    <property type="match status" value="1"/>
</dbReference>
<reference evidence="5 6" key="1">
    <citation type="submission" date="2018-08" db="EMBL/GenBank/DDBJ databases">
        <title>Murine metabolic-syndrome-specific gut microbial biobank.</title>
        <authorList>
            <person name="Liu C."/>
        </authorList>
    </citation>
    <scope>NUCLEOTIDE SEQUENCE [LARGE SCALE GENOMIC DNA]</scope>
    <source>
        <strain evidence="5 6">28</strain>
    </source>
</reference>
<dbReference type="InterPro" id="IPR015422">
    <property type="entry name" value="PyrdxlP-dep_Trfase_small"/>
</dbReference>
<comment type="catalytic activity">
    <reaction evidence="3">
        <text>(sulfur carrier)-H + L-cysteine = (sulfur carrier)-SH + L-alanine</text>
        <dbReference type="Rhea" id="RHEA:43892"/>
        <dbReference type="Rhea" id="RHEA-COMP:14737"/>
        <dbReference type="Rhea" id="RHEA-COMP:14739"/>
        <dbReference type="ChEBI" id="CHEBI:29917"/>
        <dbReference type="ChEBI" id="CHEBI:35235"/>
        <dbReference type="ChEBI" id="CHEBI:57972"/>
        <dbReference type="ChEBI" id="CHEBI:64428"/>
        <dbReference type="EC" id="2.8.1.7"/>
    </reaction>
</comment>
<dbReference type="PANTHER" id="PTHR11601:SF34">
    <property type="entry name" value="CYSTEINE DESULFURASE"/>
    <property type="match status" value="1"/>
</dbReference>
<evidence type="ECO:0000256" key="2">
    <source>
        <dbReference type="ARBA" id="ARBA00006490"/>
    </source>
</evidence>
<dbReference type="GO" id="GO:0008483">
    <property type="term" value="F:transaminase activity"/>
    <property type="evidence" value="ECO:0007669"/>
    <property type="project" value="UniProtKB-KW"/>
</dbReference>
<keyword evidence="5" id="KW-0808">Transferase</keyword>
<dbReference type="Proteomes" id="UP000446866">
    <property type="component" value="Unassembled WGS sequence"/>
</dbReference>
<feature type="domain" description="Aminotransferase class V" evidence="4">
    <location>
        <begin position="25"/>
        <end position="288"/>
    </location>
</feature>
<evidence type="ECO:0000256" key="3">
    <source>
        <dbReference type="ARBA" id="ARBA00050776"/>
    </source>
</evidence>
<keyword evidence="6" id="KW-1185">Reference proteome</keyword>
<dbReference type="InterPro" id="IPR015421">
    <property type="entry name" value="PyrdxlP-dep_Trfase_major"/>
</dbReference>
<dbReference type="SUPFAM" id="SSF53383">
    <property type="entry name" value="PLP-dependent transferases"/>
    <property type="match status" value="1"/>
</dbReference>
<evidence type="ECO:0000259" key="4">
    <source>
        <dbReference type="Pfam" id="PF00266"/>
    </source>
</evidence>
<sequence length="327" mass="35806">MIYLNNIEKTIHKPAARDLDPVSDQRAKELTAKLLHCKRPENIYLTNGGSAAIETALRAFVPRGGHVIVGAFEKADTLQVLSDLECRISRLKADHCGRLQYSTLGDLIEEDTCAVVCAHGCSLTGNVADLERISSIARGHKVLVISDGRLTAGAIDVNLENLGVDVYCITSEKMLMGPSGVGGICLRDGVDETALQALTSQIEGPQQRALKTFAESIEFILETGIYGIAMLPHRLAKRFFESAKAMNPVKVHGDYGPGDRLPTICITAEGFTAEEIRDYMKEKDILIGVENGVAQFSFGYFNTRPQVKETVLRLLEMLEIDDPYLLP</sequence>
<dbReference type="EMBL" id="QXWK01000021">
    <property type="protein sequence ID" value="NBH62243.1"/>
    <property type="molecule type" value="Genomic_DNA"/>
</dbReference>
<accession>A0A845QNE2</accession>
<dbReference type="PANTHER" id="PTHR11601">
    <property type="entry name" value="CYSTEINE DESULFURYLASE FAMILY MEMBER"/>
    <property type="match status" value="1"/>
</dbReference>
<comment type="cofactor">
    <cofactor evidence="1">
        <name>pyridoxal 5'-phosphate</name>
        <dbReference type="ChEBI" id="CHEBI:597326"/>
    </cofactor>
</comment>
<organism evidence="5 6">
    <name type="scientific">Anaerotruncus colihominis</name>
    <dbReference type="NCBI Taxonomy" id="169435"/>
    <lineage>
        <taxon>Bacteria</taxon>
        <taxon>Bacillati</taxon>
        <taxon>Bacillota</taxon>
        <taxon>Clostridia</taxon>
        <taxon>Eubacteriales</taxon>
        <taxon>Oscillospiraceae</taxon>
        <taxon>Anaerotruncus</taxon>
    </lineage>
</organism>
<dbReference type="InterPro" id="IPR015424">
    <property type="entry name" value="PyrdxlP-dep_Trfase"/>
</dbReference>
<dbReference type="Pfam" id="PF00266">
    <property type="entry name" value="Aminotran_5"/>
    <property type="match status" value="1"/>
</dbReference>